<feature type="transmembrane region" description="Helical" evidence="8">
    <location>
        <begin position="145"/>
        <end position="169"/>
    </location>
</feature>
<feature type="transmembrane region" description="Helical" evidence="8">
    <location>
        <begin position="63"/>
        <end position="84"/>
    </location>
</feature>
<keyword evidence="10" id="KW-1185">Reference proteome</keyword>
<dbReference type="GO" id="GO:0005886">
    <property type="term" value="C:plasma membrane"/>
    <property type="evidence" value="ECO:0007669"/>
    <property type="project" value="UniProtKB-SubCell"/>
</dbReference>
<feature type="transmembrane region" description="Helical" evidence="8">
    <location>
        <begin position="33"/>
        <end position="51"/>
    </location>
</feature>
<evidence type="ECO:0000313" key="9">
    <source>
        <dbReference type="EMBL" id="SNS59260.1"/>
    </source>
</evidence>
<dbReference type="EMBL" id="FZOQ01000009">
    <property type="protein sequence ID" value="SNS59260.1"/>
    <property type="molecule type" value="Genomic_DNA"/>
</dbReference>
<evidence type="ECO:0000256" key="6">
    <source>
        <dbReference type="ARBA" id="ARBA00022989"/>
    </source>
</evidence>
<dbReference type="PANTHER" id="PTHR21716">
    <property type="entry name" value="TRANSMEMBRANE PROTEIN"/>
    <property type="match status" value="1"/>
</dbReference>
<protein>
    <submittedName>
        <fullName evidence="9">Predicted PurR-regulated permease PerM</fullName>
    </submittedName>
</protein>
<dbReference type="Pfam" id="PF01594">
    <property type="entry name" value="AI-2E_transport"/>
    <property type="match status" value="1"/>
</dbReference>
<evidence type="ECO:0000313" key="10">
    <source>
        <dbReference type="Proteomes" id="UP000198432"/>
    </source>
</evidence>
<keyword evidence="3" id="KW-0813">Transport</keyword>
<accession>A0A239FR02</accession>
<name>A0A239FR02_9BACT</name>
<keyword evidence="7 8" id="KW-0472">Membrane</keyword>
<evidence type="ECO:0000256" key="5">
    <source>
        <dbReference type="ARBA" id="ARBA00022692"/>
    </source>
</evidence>
<evidence type="ECO:0000256" key="2">
    <source>
        <dbReference type="ARBA" id="ARBA00009773"/>
    </source>
</evidence>
<feature type="transmembrane region" description="Helical" evidence="8">
    <location>
        <begin position="9"/>
        <end position="27"/>
    </location>
</feature>
<evidence type="ECO:0000256" key="8">
    <source>
        <dbReference type="SAM" id="Phobius"/>
    </source>
</evidence>
<dbReference type="PANTHER" id="PTHR21716:SF53">
    <property type="entry name" value="PERMEASE PERM-RELATED"/>
    <property type="match status" value="1"/>
</dbReference>
<gene>
    <name evidence="9" type="ORF">SAMN06296052_10983</name>
</gene>
<reference evidence="10" key="1">
    <citation type="submission" date="2017-06" db="EMBL/GenBank/DDBJ databases">
        <authorList>
            <person name="Varghese N."/>
            <person name="Submissions S."/>
        </authorList>
    </citation>
    <scope>NUCLEOTIDE SEQUENCE [LARGE SCALE GENOMIC DNA]</scope>
    <source>
        <strain evidence="10">NKM1</strain>
    </source>
</reference>
<dbReference type="InterPro" id="IPR002549">
    <property type="entry name" value="AI-2E-like"/>
</dbReference>
<sequence length="377" mass="42641">MGMAKKYRYIKQLAFILLFLVLLVFVLVEAREFLYPIFIAILFSYLLYPVVSKLEDWGVPRILANLLTIIFSMAVAIGLVVLLYQQLSAFLTDFPNLEQKVMQNLDKLQREIDDEFGEYSMQNEHWLRQQVGSALAFSGGFLRNVLMATADTLVKFGLMPVYIFLMLYYRNKFEDFLLRLLPAYRHPQAERIINDISQVTKHYMGGIVTVVLILCVLNTTGLFLIGVEYAVLLGILSALMNFIPYFGTLIGGAIPLLYTFVVMGSPSKALLVLIFFLLVQFTENNILTPNITGGRVNINPLFTILSIIVGGMIWGVPGMFVAVPYLAMFKIYCDHHKALNAYSFLLGTEGTEEHAITLDKIKRMLGLKKNSPNRLSS</sequence>
<evidence type="ECO:0000256" key="3">
    <source>
        <dbReference type="ARBA" id="ARBA00022448"/>
    </source>
</evidence>
<keyword evidence="6 8" id="KW-1133">Transmembrane helix</keyword>
<evidence type="ECO:0000256" key="4">
    <source>
        <dbReference type="ARBA" id="ARBA00022475"/>
    </source>
</evidence>
<comment type="similarity">
    <text evidence="2">Belongs to the autoinducer-2 exporter (AI-2E) (TC 2.A.86) family.</text>
</comment>
<keyword evidence="5 8" id="KW-0812">Transmembrane</keyword>
<dbReference type="AlphaFoldDB" id="A0A239FR02"/>
<dbReference type="Proteomes" id="UP000198432">
    <property type="component" value="Unassembled WGS sequence"/>
</dbReference>
<evidence type="ECO:0000256" key="1">
    <source>
        <dbReference type="ARBA" id="ARBA00004651"/>
    </source>
</evidence>
<proteinExistence type="inferred from homology"/>
<organism evidence="9 10">
    <name type="scientific">Pontibacter ummariensis</name>
    <dbReference type="NCBI Taxonomy" id="1610492"/>
    <lineage>
        <taxon>Bacteria</taxon>
        <taxon>Pseudomonadati</taxon>
        <taxon>Bacteroidota</taxon>
        <taxon>Cytophagia</taxon>
        <taxon>Cytophagales</taxon>
        <taxon>Hymenobacteraceae</taxon>
        <taxon>Pontibacter</taxon>
    </lineage>
</organism>
<keyword evidence="4" id="KW-1003">Cell membrane</keyword>
<feature type="transmembrane region" description="Helical" evidence="8">
    <location>
        <begin position="203"/>
        <end position="225"/>
    </location>
</feature>
<feature type="transmembrane region" description="Helical" evidence="8">
    <location>
        <begin position="301"/>
        <end position="327"/>
    </location>
</feature>
<feature type="transmembrane region" description="Helical" evidence="8">
    <location>
        <begin position="257"/>
        <end position="281"/>
    </location>
</feature>
<comment type="subcellular location">
    <subcellularLocation>
        <location evidence="1">Cell membrane</location>
        <topology evidence="1">Multi-pass membrane protein</topology>
    </subcellularLocation>
</comment>
<evidence type="ECO:0000256" key="7">
    <source>
        <dbReference type="ARBA" id="ARBA00023136"/>
    </source>
</evidence>